<comment type="function">
    <text evidence="8">Catalyzes the phosphorylation of the 3'-hydroxyl group of dephosphocoenzyme A to form coenzyme A.</text>
</comment>
<evidence type="ECO:0000256" key="4">
    <source>
        <dbReference type="ARBA" id="ARBA00022741"/>
    </source>
</evidence>
<evidence type="ECO:0000313" key="10">
    <source>
        <dbReference type="EMBL" id="PRR69015.1"/>
    </source>
</evidence>
<keyword evidence="3 8" id="KW-0808">Transferase</keyword>
<keyword evidence="5 8" id="KW-0418">Kinase</keyword>
<dbReference type="EC" id="2.7.1.24" evidence="8 9"/>
<accession>A0A2T0AKC1</accession>
<evidence type="ECO:0000256" key="3">
    <source>
        <dbReference type="ARBA" id="ARBA00022679"/>
    </source>
</evidence>
<evidence type="ECO:0000256" key="6">
    <source>
        <dbReference type="ARBA" id="ARBA00022840"/>
    </source>
</evidence>
<dbReference type="AlphaFoldDB" id="A0A2T0AKC1"/>
<dbReference type="UniPathway" id="UPA00241">
    <property type="reaction ID" value="UER00356"/>
</dbReference>
<protein>
    <recommendedName>
        <fullName evidence="8 9">Dephospho-CoA kinase</fullName>
        <ecNumber evidence="8 9">2.7.1.24</ecNumber>
    </recommendedName>
    <alternativeName>
        <fullName evidence="8">Dephosphocoenzyme A kinase</fullName>
    </alternativeName>
</protein>
<dbReference type="InterPro" id="IPR001977">
    <property type="entry name" value="Depp_CoAkinase"/>
</dbReference>
<dbReference type="GO" id="GO:0015937">
    <property type="term" value="P:coenzyme A biosynthetic process"/>
    <property type="evidence" value="ECO:0007669"/>
    <property type="project" value="UniProtKB-UniRule"/>
</dbReference>
<dbReference type="PROSITE" id="PS51219">
    <property type="entry name" value="DPCK"/>
    <property type="match status" value="1"/>
</dbReference>
<organism evidence="10 11">
    <name type="scientific">Neomoorella humiferrea</name>
    <dbReference type="NCBI Taxonomy" id="676965"/>
    <lineage>
        <taxon>Bacteria</taxon>
        <taxon>Bacillati</taxon>
        <taxon>Bacillota</taxon>
        <taxon>Clostridia</taxon>
        <taxon>Neomoorellales</taxon>
        <taxon>Neomoorellaceae</taxon>
        <taxon>Neomoorella</taxon>
    </lineage>
</organism>
<dbReference type="InterPro" id="IPR027417">
    <property type="entry name" value="P-loop_NTPase"/>
</dbReference>
<evidence type="ECO:0000313" key="11">
    <source>
        <dbReference type="Proteomes" id="UP000238415"/>
    </source>
</evidence>
<keyword evidence="11" id="KW-1185">Reference proteome</keyword>
<evidence type="ECO:0000256" key="1">
    <source>
        <dbReference type="ARBA" id="ARBA00009018"/>
    </source>
</evidence>
<keyword evidence="4 8" id="KW-0547">Nucleotide-binding</keyword>
<dbReference type="CDD" id="cd02022">
    <property type="entry name" value="DPCK"/>
    <property type="match status" value="1"/>
</dbReference>
<comment type="catalytic activity">
    <reaction evidence="8">
        <text>3'-dephospho-CoA + ATP = ADP + CoA + H(+)</text>
        <dbReference type="Rhea" id="RHEA:18245"/>
        <dbReference type="ChEBI" id="CHEBI:15378"/>
        <dbReference type="ChEBI" id="CHEBI:30616"/>
        <dbReference type="ChEBI" id="CHEBI:57287"/>
        <dbReference type="ChEBI" id="CHEBI:57328"/>
        <dbReference type="ChEBI" id="CHEBI:456216"/>
        <dbReference type="EC" id="2.7.1.24"/>
    </reaction>
</comment>
<dbReference type="GO" id="GO:0004140">
    <property type="term" value="F:dephospho-CoA kinase activity"/>
    <property type="evidence" value="ECO:0007669"/>
    <property type="project" value="UniProtKB-UniRule"/>
</dbReference>
<comment type="similarity">
    <text evidence="1 8">Belongs to the CoaE family.</text>
</comment>
<evidence type="ECO:0000256" key="8">
    <source>
        <dbReference type="HAMAP-Rule" id="MF_00376"/>
    </source>
</evidence>
<dbReference type="Pfam" id="PF01121">
    <property type="entry name" value="CoaE"/>
    <property type="match status" value="1"/>
</dbReference>
<keyword evidence="2 8" id="KW-0963">Cytoplasm</keyword>
<dbReference type="GO" id="GO:0005737">
    <property type="term" value="C:cytoplasm"/>
    <property type="evidence" value="ECO:0007669"/>
    <property type="project" value="UniProtKB-SubCell"/>
</dbReference>
<dbReference type="PANTHER" id="PTHR10695:SF46">
    <property type="entry name" value="BIFUNCTIONAL COENZYME A SYNTHASE-RELATED"/>
    <property type="match status" value="1"/>
</dbReference>
<evidence type="ECO:0000256" key="5">
    <source>
        <dbReference type="ARBA" id="ARBA00022777"/>
    </source>
</evidence>
<proteinExistence type="inferred from homology"/>
<sequence length="204" mass="22149">MMFVIGLTGGIAGGKSTVAAILKDLGAKVIDTDQVAREVVLPGEPAYRDIVAAFGKGIVLPDGQLNRKALGRIVFRDAAARELLNAITHPRIRARVEARLEDLKRTDPGAVVVIEAPLLIEAGMDDMVDAVWVVTAPEGVRLKRLMERDGLSLQEARNRLQAQMEEGERLRYATKIIPTGGDFEATRASVLAAWQEIQGSRKLS</sequence>
<dbReference type="NCBIfam" id="TIGR00152">
    <property type="entry name" value="dephospho-CoA kinase"/>
    <property type="match status" value="1"/>
</dbReference>
<comment type="caution">
    <text evidence="10">The sequence shown here is derived from an EMBL/GenBank/DDBJ whole genome shotgun (WGS) entry which is preliminary data.</text>
</comment>
<dbReference type="Proteomes" id="UP000238415">
    <property type="component" value="Unassembled WGS sequence"/>
</dbReference>
<gene>
    <name evidence="8 10" type="primary">coaE</name>
    <name evidence="10" type="ORF">MOHU_25450</name>
</gene>
<dbReference type="Gene3D" id="3.40.50.300">
    <property type="entry name" value="P-loop containing nucleotide triphosphate hydrolases"/>
    <property type="match status" value="1"/>
</dbReference>
<dbReference type="GO" id="GO:0005524">
    <property type="term" value="F:ATP binding"/>
    <property type="evidence" value="ECO:0007669"/>
    <property type="project" value="UniProtKB-UniRule"/>
</dbReference>
<dbReference type="FunFam" id="3.40.50.300:FF:000991">
    <property type="entry name" value="Dephospho-CoA kinase"/>
    <property type="match status" value="1"/>
</dbReference>
<comment type="pathway">
    <text evidence="8">Cofactor biosynthesis; coenzyme A biosynthesis; CoA from (R)-pantothenate: step 5/5.</text>
</comment>
<evidence type="ECO:0000256" key="2">
    <source>
        <dbReference type="ARBA" id="ARBA00022490"/>
    </source>
</evidence>
<comment type="subcellular location">
    <subcellularLocation>
        <location evidence="8">Cytoplasm</location>
    </subcellularLocation>
</comment>
<dbReference type="PANTHER" id="PTHR10695">
    <property type="entry name" value="DEPHOSPHO-COA KINASE-RELATED"/>
    <property type="match status" value="1"/>
</dbReference>
<keyword evidence="7 8" id="KW-0173">Coenzyme A biosynthesis</keyword>
<feature type="binding site" evidence="8">
    <location>
        <begin position="12"/>
        <end position="17"/>
    </location>
    <ligand>
        <name>ATP</name>
        <dbReference type="ChEBI" id="CHEBI:30616"/>
    </ligand>
</feature>
<evidence type="ECO:0000256" key="9">
    <source>
        <dbReference type="NCBIfam" id="TIGR00152"/>
    </source>
</evidence>
<evidence type="ECO:0000256" key="7">
    <source>
        <dbReference type="ARBA" id="ARBA00022993"/>
    </source>
</evidence>
<keyword evidence="6 8" id="KW-0067">ATP-binding</keyword>
<name>A0A2T0AKC1_9FIRM</name>
<dbReference type="SUPFAM" id="SSF52540">
    <property type="entry name" value="P-loop containing nucleoside triphosphate hydrolases"/>
    <property type="match status" value="1"/>
</dbReference>
<dbReference type="EMBL" id="PVXM01000058">
    <property type="protein sequence ID" value="PRR69015.1"/>
    <property type="molecule type" value="Genomic_DNA"/>
</dbReference>
<reference evidence="10 11" key="1">
    <citation type="submission" date="2018-03" db="EMBL/GenBank/DDBJ databases">
        <title>Genome sequence of Moorella humiferrea DSM 23265.</title>
        <authorList>
            <person name="Poehlein A."/>
            <person name="Daniel R."/>
        </authorList>
    </citation>
    <scope>NUCLEOTIDE SEQUENCE [LARGE SCALE GENOMIC DNA]</scope>
    <source>
        <strain evidence="10 11">DSM 23265</strain>
    </source>
</reference>
<dbReference type="HAMAP" id="MF_00376">
    <property type="entry name" value="Dephospho_CoA_kinase"/>
    <property type="match status" value="1"/>
</dbReference>